<evidence type="ECO:0000313" key="1">
    <source>
        <dbReference type="EMBL" id="QIR75257.1"/>
    </source>
</evidence>
<evidence type="ECO:0000313" key="2">
    <source>
        <dbReference type="Proteomes" id="UP000502831"/>
    </source>
</evidence>
<proteinExistence type="predicted"/>
<accession>A0A6G9VRJ1</accession>
<sequence>MLSMIRDYLIMVLVKLVIAFVIFGLCLLGIFIAYWVFCDYTRATMQIHEIMINDFTKVVLGFISLLCLFQDVSTGNNNGNAKKFYKKTEKYFEMYDTAGIKW</sequence>
<protein>
    <submittedName>
        <fullName evidence="1">Uncharacterized protein</fullName>
    </submittedName>
</protein>
<dbReference type="AlphaFoldDB" id="A0A6G9VRJ1"/>
<gene>
    <name evidence="1" type="ORF">FA584_03140</name>
</gene>
<dbReference type="EMBL" id="CP039734">
    <property type="protein sequence ID" value="QIR75257.1"/>
    <property type="molecule type" value="Genomic_DNA"/>
</dbReference>
<name>A0A6G9VRJ1_9BACT</name>
<reference evidence="1 2" key="1">
    <citation type="journal article" date="2017" name="Environ. Sci. Technol.">
        <title>Organohalide Respiration with Chlorinated Ethenes under Low pH Conditions.</title>
        <authorList>
            <person name="Yang Y."/>
            <person name="Capiro N.L."/>
            <person name="Marcet T.F."/>
            <person name="Yan J."/>
            <person name="Pennell K.D."/>
            <person name="Loffler F.E."/>
        </authorList>
    </citation>
    <scope>NUCLEOTIDE SEQUENCE [LARGE SCALE GENOMIC DNA]</scope>
    <source>
        <strain evidence="1 2">ACSDCE</strain>
    </source>
</reference>
<organism evidence="1 2">
    <name type="scientific">Sulfurospirillum diekertiae</name>
    <dbReference type="NCBI Taxonomy" id="1854492"/>
    <lineage>
        <taxon>Bacteria</taxon>
        <taxon>Pseudomonadati</taxon>
        <taxon>Campylobacterota</taxon>
        <taxon>Epsilonproteobacteria</taxon>
        <taxon>Campylobacterales</taxon>
        <taxon>Sulfurospirillaceae</taxon>
        <taxon>Sulfurospirillum</taxon>
    </lineage>
</organism>
<dbReference type="Proteomes" id="UP000502831">
    <property type="component" value="Chromosome"/>
</dbReference>
<dbReference type="RefSeq" id="WP_167749335.1">
    <property type="nucleotide sequence ID" value="NZ_CP039734.2"/>
</dbReference>